<keyword evidence="2" id="KW-1185">Reference proteome</keyword>
<dbReference type="RefSeq" id="WP_188438774.1">
    <property type="nucleotide sequence ID" value="NZ_BMFD01000001.1"/>
</dbReference>
<reference evidence="2" key="1">
    <citation type="journal article" date="2019" name="Int. J. Syst. Evol. Microbiol.">
        <title>The Global Catalogue of Microorganisms (GCM) 10K type strain sequencing project: providing services to taxonomists for standard genome sequencing and annotation.</title>
        <authorList>
            <consortium name="The Broad Institute Genomics Platform"/>
            <consortium name="The Broad Institute Genome Sequencing Center for Infectious Disease"/>
            <person name="Wu L."/>
            <person name="Ma J."/>
        </authorList>
    </citation>
    <scope>NUCLEOTIDE SEQUENCE [LARGE SCALE GENOMIC DNA]</scope>
    <source>
        <strain evidence="2">CGMCC 1.12479</strain>
    </source>
</reference>
<evidence type="ECO:0008006" key="3">
    <source>
        <dbReference type="Google" id="ProtNLM"/>
    </source>
</evidence>
<dbReference type="Proteomes" id="UP000635885">
    <property type="component" value="Unassembled WGS sequence"/>
</dbReference>
<evidence type="ECO:0000313" key="2">
    <source>
        <dbReference type="Proteomes" id="UP000635885"/>
    </source>
</evidence>
<sequence>MKTHLFIMILFALLIGCQNKNPLSLENKNINNKAQIDSISENVEVEIHARVDTSKNKIKEIAILWIEYLNSNPDIVSDNKFWNTEEKRLYNDFDFSRQLLYQFPSEQLLKYYKPKILSLEKEGENYAIRTIFSAEDQEPQYSKSNPWCITKLYAVKEENEWKLKNALPIITEDWNKEKVGKINFIFPASHKFDRVLANKANDFCNQITKEFNFQEWEQFDFYITQNGDDLGKLLNFDFFFAGYTTGIGMYENRILLSGIGSEFYPHEFIHLILPKFDRHPLIEEGFATWKGGQGGKSFEESAERLANELTQNSEVKFLDVLEKKWGWQNAAFYTSGAILCQAAYNKGGVDLVNSLLQIENNEDQLIEHICKLLEIREEDFDDFWREEVLKFTSI</sequence>
<dbReference type="PROSITE" id="PS51257">
    <property type="entry name" value="PROKAR_LIPOPROTEIN"/>
    <property type="match status" value="1"/>
</dbReference>
<protein>
    <recommendedName>
        <fullName evidence="3">Peptidase MA superfamily</fullName>
    </recommendedName>
</protein>
<evidence type="ECO:0000313" key="1">
    <source>
        <dbReference type="EMBL" id="GGC26787.1"/>
    </source>
</evidence>
<organism evidence="1 2">
    <name type="scientific">Belliella aquatica</name>
    <dbReference type="NCBI Taxonomy" id="1323734"/>
    <lineage>
        <taxon>Bacteria</taxon>
        <taxon>Pseudomonadati</taxon>
        <taxon>Bacteroidota</taxon>
        <taxon>Cytophagia</taxon>
        <taxon>Cytophagales</taxon>
        <taxon>Cyclobacteriaceae</taxon>
        <taxon>Belliella</taxon>
    </lineage>
</organism>
<comment type="caution">
    <text evidence="1">The sequence shown here is derived from an EMBL/GenBank/DDBJ whole genome shotgun (WGS) entry which is preliminary data.</text>
</comment>
<accession>A0ABQ1LMF0</accession>
<dbReference type="EMBL" id="BMFD01000001">
    <property type="protein sequence ID" value="GGC26787.1"/>
    <property type="molecule type" value="Genomic_DNA"/>
</dbReference>
<proteinExistence type="predicted"/>
<gene>
    <name evidence="1" type="ORF">GCM10010993_02280</name>
</gene>
<name>A0ABQ1LMF0_9BACT</name>